<protein>
    <submittedName>
        <fullName evidence="2">DNA-binding transcriptional regulator, MarR family</fullName>
    </submittedName>
</protein>
<evidence type="ECO:0000313" key="2">
    <source>
        <dbReference type="EMBL" id="SDM60258.1"/>
    </source>
</evidence>
<dbReference type="InterPro" id="IPR000835">
    <property type="entry name" value="HTH_MarR-typ"/>
</dbReference>
<proteinExistence type="predicted"/>
<evidence type="ECO:0000313" key="3">
    <source>
        <dbReference type="Proteomes" id="UP000199182"/>
    </source>
</evidence>
<dbReference type="AlphaFoldDB" id="A0A1G9UK35"/>
<dbReference type="GO" id="GO:0003677">
    <property type="term" value="F:DNA binding"/>
    <property type="evidence" value="ECO:0007669"/>
    <property type="project" value="UniProtKB-KW"/>
</dbReference>
<dbReference type="SMART" id="SM00347">
    <property type="entry name" value="HTH_MARR"/>
    <property type="match status" value="1"/>
</dbReference>
<name>A0A1G9UK35_9FIRM</name>
<dbReference type="InterPro" id="IPR036390">
    <property type="entry name" value="WH_DNA-bd_sf"/>
</dbReference>
<dbReference type="InterPro" id="IPR036388">
    <property type="entry name" value="WH-like_DNA-bd_sf"/>
</dbReference>
<accession>A0A1G9UK35</accession>
<dbReference type="PANTHER" id="PTHR33164">
    <property type="entry name" value="TRANSCRIPTIONAL REGULATOR, MARR FAMILY"/>
    <property type="match status" value="1"/>
</dbReference>
<evidence type="ECO:0000259" key="1">
    <source>
        <dbReference type="PROSITE" id="PS50995"/>
    </source>
</evidence>
<dbReference type="EMBL" id="FNID01000002">
    <property type="protein sequence ID" value="SDM60258.1"/>
    <property type="molecule type" value="Genomic_DNA"/>
</dbReference>
<dbReference type="InterPro" id="IPR039422">
    <property type="entry name" value="MarR/SlyA-like"/>
</dbReference>
<gene>
    <name evidence="2" type="ORF">SAMN05192585_10239</name>
</gene>
<dbReference type="OrthoDB" id="1755545at2"/>
<dbReference type="SUPFAM" id="SSF46785">
    <property type="entry name" value="Winged helix' DNA-binding domain"/>
    <property type="match status" value="1"/>
</dbReference>
<dbReference type="GO" id="GO:0006950">
    <property type="term" value="P:response to stress"/>
    <property type="evidence" value="ECO:0007669"/>
    <property type="project" value="TreeGrafter"/>
</dbReference>
<dbReference type="Proteomes" id="UP000199182">
    <property type="component" value="Unassembled WGS sequence"/>
</dbReference>
<keyword evidence="2" id="KW-0238">DNA-binding</keyword>
<dbReference type="STRING" id="258515.SAMN05192585_10239"/>
<organism evidence="2 3">
    <name type="scientific">Acetanaerobacterium elongatum</name>
    <dbReference type="NCBI Taxonomy" id="258515"/>
    <lineage>
        <taxon>Bacteria</taxon>
        <taxon>Bacillati</taxon>
        <taxon>Bacillota</taxon>
        <taxon>Clostridia</taxon>
        <taxon>Eubacteriales</taxon>
        <taxon>Oscillospiraceae</taxon>
        <taxon>Acetanaerobacterium</taxon>
    </lineage>
</organism>
<reference evidence="2 3" key="1">
    <citation type="submission" date="2016-10" db="EMBL/GenBank/DDBJ databases">
        <authorList>
            <person name="de Groot N.N."/>
        </authorList>
    </citation>
    <scope>NUCLEOTIDE SEQUENCE [LARGE SCALE GENOMIC DNA]</scope>
    <source>
        <strain evidence="2 3">CGMCC 1.5012</strain>
    </source>
</reference>
<dbReference type="PANTHER" id="PTHR33164:SF58">
    <property type="entry name" value="DNA-BINDING TRANSCRIPTIONAL REPRESSOR SCOC"/>
    <property type="match status" value="1"/>
</dbReference>
<keyword evidence="3" id="KW-1185">Reference proteome</keyword>
<dbReference type="GO" id="GO:0003700">
    <property type="term" value="F:DNA-binding transcription factor activity"/>
    <property type="evidence" value="ECO:0007669"/>
    <property type="project" value="InterPro"/>
</dbReference>
<sequence>MNNTDKQAVLFGNLFLLANKLQAVSDKYLEGDDITAKQWFLVAAINQFSETPPTLSEVSELIGSSRQNVKQLALKLEKKGFLQIEKNKQDTRAYRLVLTEKCHLFWQNRELQDNRFITDITGCLTAQETDNLYEYIDKMLKKTDEIHKSQLSI</sequence>
<dbReference type="Gene3D" id="1.10.10.10">
    <property type="entry name" value="Winged helix-like DNA-binding domain superfamily/Winged helix DNA-binding domain"/>
    <property type="match status" value="1"/>
</dbReference>
<dbReference type="PRINTS" id="PR00598">
    <property type="entry name" value="HTHMARR"/>
</dbReference>
<dbReference type="PROSITE" id="PS50995">
    <property type="entry name" value="HTH_MARR_2"/>
    <property type="match status" value="1"/>
</dbReference>
<feature type="domain" description="HTH marR-type" evidence="1">
    <location>
        <begin position="7"/>
        <end position="141"/>
    </location>
</feature>